<dbReference type="EMBL" id="AOJK01000080">
    <property type="protein sequence ID" value="ELZ39296.1"/>
    <property type="molecule type" value="Genomic_DNA"/>
</dbReference>
<organism evidence="2 3">
    <name type="scientific">Halorubrum californiense DSM 19288</name>
    <dbReference type="NCBI Taxonomy" id="1227465"/>
    <lineage>
        <taxon>Archaea</taxon>
        <taxon>Methanobacteriati</taxon>
        <taxon>Methanobacteriota</taxon>
        <taxon>Stenosarchaea group</taxon>
        <taxon>Halobacteria</taxon>
        <taxon>Halobacteriales</taxon>
        <taxon>Haloferacaceae</taxon>
        <taxon>Halorubrum</taxon>
    </lineage>
</organism>
<comment type="caution">
    <text evidence="2">The sequence shown here is derived from an EMBL/GenBank/DDBJ whole genome shotgun (WGS) entry which is preliminary data.</text>
</comment>
<dbReference type="Pfam" id="PF18950">
    <property type="entry name" value="DUF5694"/>
    <property type="match status" value="1"/>
</dbReference>
<sequence length="299" mass="33198">MAGIAGCATLQSDTETPASDAADQWPDPKDGQREVMLLGTSHLAQTPEDTPNAYATDAGDILGDQRQRELETLTDRLAEWDPDRIAVEETVSQQPVIDDAYTAYRDDDADLNAVSGWEHDRSNEIVQVGFRLADKLGHDSVAAVDYRQSVAALLTDEEKQQLPGSLRSVLVDPETVEYPLPDIAEQIEKEQQRLDEGSLVDHYKRLNTVDVGSAMWRNDQHFYAAAFENSEPEDYTMVKLMTAWTQRNLRIASNVWNVPEVDDERVLVVYGASHVPQLGQILTGAPMMAPISPLSYLAD</sequence>
<dbReference type="InterPro" id="IPR043749">
    <property type="entry name" value="DUF5694"/>
</dbReference>
<dbReference type="AlphaFoldDB" id="M0DUW4"/>
<dbReference type="GO" id="GO:0016874">
    <property type="term" value="F:ligase activity"/>
    <property type="evidence" value="ECO:0007669"/>
    <property type="project" value="UniProtKB-KW"/>
</dbReference>
<evidence type="ECO:0000313" key="2">
    <source>
        <dbReference type="EMBL" id="ELZ39296.1"/>
    </source>
</evidence>
<keyword evidence="2" id="KW-0436">Ligase</keyword>
<accession>M0DUW4</accession>
<feature type="region of interest" description="Disordered" evidence="1">
    <location>
        <begin position="1"/>
        <end position="35"/>
    </location>
</feature>
<keyword evidence="3" id="KW-1185">Reference proteome</keyword>
<proteinExistence type="predicted"/>
<evidence type="ECO:0000256" key="1">
    <source>
        <dbReference type="SAM" id="MobiDB-lite"/>
    </source>
</evidence>
<gene>
    <name evidence="2" type="ORF">C463_17158</name>
</gene>
<reference evidence="2 3" key="1">
    <citation type="journal article" date="2014" name="PLoS Genet.">
        <title>Phylogenetically driven sequencing of extremely halophilic archaea reveals strategies for static and dynamic osmo-response.</title>
        <authorList>
            <person name="Becker E.A."/>
            <person name="Seitzer P.M."/>
            <person name="Tritt A."/>
            <person name="Larsen D."/>
            <person name="Krusor M."/>
            <person name="Yao A.I."/>
            <person name="Wu D."/>
            <person name="Madern D."/>
            <person name="Eisen J.A."/>
            <person name="Darling A.E."/>
            <person name="Facciotti M.T."/>
        </authorList>
    </citation>
    <scope>NUCLEOTIDE SEQUENCE [LARGE SCALE GENOMIC DNA]</scope>
    <source>
        <strain evidence="2 3">DSM 19288</strain>
    </source>
</reference>
<evidence type="ECO:0000313" key="3">
    <source>
        <dbReference type="Proteomes" id="UP000011586"/>
    </source>
</evidence>
<dbReference type="RefSeq" id="WP_008446149.1">
    <property type="nucleotide sequence ID" value="NZ_AOJK01000080.1"/>
</dbReference>
<dbReference type="Proteomes" id="UP000011586">
    <property type="component" value="Unassembled WGS sequence"/>
</dbReference>
<protein>
    <submittedName>
        <fullName evidence="2">Phenylacetate-CoA ligase</fullName>
    </submittedName>
</protein>
<name>M0DUW4_9EURY</name>